<dbReference type="AlphaFoldDB" id="A0A139B0C5"/>
<dbReference type="SUPFAM" id="SSF48452">
    <property type="entry name" value="TPR-like"/>
    <property type="match status" value="1"/>
</dbReference>
<dbReference type="OrthoDB" id="433738at2759"/>
<dbReference type="InterPro" id="IPR039663">
    <property type="entry name" value="AIP/AIPL1/TTC9"/>
</dbReference>
<dbReference type="InterPro" id="IPR019734">
    <property type="entry name" value="TPR_rpt"/>
</dbReference>
<evidence type="ECO:0000256" key="3">
    <source>
        <dbReference type="PROSITE-ProRule" id="PRU00339"/>
    </source>
</evidence>
<dbReference type="OMA" id="KIYANMS"/>
<protein>
    <submittedName>
        <fullName evidence="4">TPR-like protein</fullName>
    </submittedName>
</protein>
<gene>
    <name evidence="4" type="ORF">M427DRAFT_106805</name>
</gene>
<dbReference type="SMART" id="SM00028">
    <property type="entry name" value="TPR"/>
    <property type="match status" value="3"/>
</dbReference>
<dbReference type="EMBL" id="KQ965731">
    <property type="protein sequence ID" value="KXS22446.1"/>
    <property type="molecule type" value="Genomic_DNA"/>
</dbReference>
<dbReference type="InterPro" id="IPR011990">
    <property type="entry name" value="TPR-like_helical_dom_sf"/>
</dbReference>
<keyword evidence="1" id="KW-0677">Repeat</keyword>
<dbReference type="PANTHER" id="PTHR11242:SF0">
    <property type="entry name" value="TPR_REGION DOMAIN-CONTAINING PROTEIN"/>
    <property type="match status" value="1"/>
</dbReference>
<dbReference type="Proteomes" id="UP000070544">
    <property type="component" value="Unassembled WGS sequence"/>
</dbReference>
<evidence type="ECO:0000313" key="4">
    <source>
        <dbReference type="EMBL" id="KXS22446.1"/>
    </source>
</evidence>
<accession>A0A139B0C5</accession>
<dbReference type="STRING" id="1344416.A0A139B0C5"/>
<evidence type="ECO:0000313" key="5">
    <source>
        <dbReference type="Proteomes" id="UP000070544"/>
    </source>
</evidence>
<proteinExistence type="predicted"/>
<organism evidence="4 5">
    <name type="scientific">Gonapodya prolifera (strain JEL478)</name>
    <name type="common">Monoblepharis prolifera</name>
    <dbReference type="NCBI Taxonomy" id="1344416"/>
    <lineage>
        <taxon>Eukaryota</taxon>
        <taxon>Fungi</taxon>
        <taxon>Fungi incertae sedis</taxon>
        <taxon>Chytridiomycota</taxon>
        <taxon>Chytridiomycota incertae sedis</taxon>
        <taxon>Monoblepharidomycetes</taxon>
        <taxon>Monoblepharidales</taxon>
        <taxon>Gonapodyaceae</taxon>
        <taxon>Gonapodya</taxon>
    </lineage>
</organism>
<evidence type="ECO:0000256" key="2">
    <source>
        <dbReference type="ARBA" id="ARBA00022803"/>
    </source>
</evidence>
<name>A0A139B0C5_GONPJ</name>
<feature type="repeat" description="TPR" evidence="3">
    <location>
        <begin position="106"/>
        <end position="139"/>
    </location>
</feature>
<dbReference type="Gene3D" id="1.25.40.10">
    <property type="entry name" value="Tetratricopeptide repeat domain"/>
    <property type="match status" value="1"/>
</dbReference>
<dbReference type="Pfam" id="PF00515">
    <property type="entry name" value="TPR_1"/>
    <property type="match status" value="1"/>
</dbReference>
<sequence length="175" mass="19554">MAAVADKLGKARALKEQGNEALKAGEYTRAMQHYHQCLLYAKGMDNSAMSTIVPNTEPVTPEVAQEIKALIPVVYSNMALCQIKAKKFERAVWAAGEAIKVDDKAVKALFRRGQAYFELKELDLAEADFKKCVEIDPKDPGPPRELHRIRQRHKELEAKSREELKGMFARGGLTA</sequence>
<dbReference type="PANTHER" id="PTHR11242">
    <property type="entry name" value="ARYL HYDROCARBON RECEPTOR INTERACTING PROTEIN RELATED"/>
    <property type="match status" value="1"/>
</dbReference>
<keyword evidence="5" id="KW-1185">Reference proteome</keyword>
<keyword evidence="2 3" id="KW-0802">TPR repeat</keyword>
<reference evidence="4 5" key="1">
    <citation type="journal article" date="2015" name="Genome Biol. Evol.">
        <title>Phylogenomic analyses indicate that early fungi evolved digesting cell walls of algal ancestors of land plants.</title>
        <authorList>
            <person name="Chang Y."/>
            <person name="Wang S."/>
            <person name="Sekimoto S."/>
            <person name="Aerts A.L."/>
            <person name="Choi C."/>
            <person name="Clum A."/>
            <person name="LaButti K.M."/>
            <person name="Lindquist E.A."/>
            <person name="Yee Ngan C."/>
            <person name="Ohm R.A."/>
            <person name="Salamov A.A."/>
            <person name="Grigoriev I.V."/>
            <person name="Spatafora J.W."/>
            <person name="Berbee M.L."/>
        </authorList>
    </citation>
    <scope>NUCLEOTIDE SEQUENCE [LARGE SCALE GENOMIC DNA]</scope>
    <source>
        <strain evidence="4 5">JEL478</strain>
    </source>
</reference>
<dbReference type="PROSITE" id="PS50005">
    <property type="entry name" value="TPR"/>
    <property type="match status" value="1"/>
</dbReference>
<evidence type="ECO:0000256" key="1">
    <source>
        <dbReference type="ARBA" id="ARBA00022737"/>
    </source>
</evidence>